<feature type="binding site" evidence="6">
    <location>
        <position position="103"/>
    </location>
    <ligand>
        <name>FMN</name>
        <dbReference type="ChEBI" id="CHEBI:58210"/>
    </ligand>
</feature>
<feature type="region of interest" description="Disordered" evidence="7">
    <location>
        <begin position="439"/>
        <end position="460"/>
    </location>
</feature>
<dbReference type="EMBL" id="JAERWK010000019">
    <property type="protein sequence ID" value="MBM9468519.1"/>
    <property type="molecule type" value="Genomic_DNA"/>
</dbReference>
<keyword evidence="2 6" id="KW-0288">FMN</keyword>
<keyword evidence="10" id="KW-1185">Reference proteome</keyword>
<dbReference type="PANTHER" id="PTHR30011">
    <property type="entry name" value="ALKANESULFONATE MONOOXYGENASE-RELATED"/>
    <property type="match status" value="1"/>
</dbReference>
<dbReference type="InterPro" id="IPR011251">
    <property type="entry name" value="Luciferase-like_dom"/>
</dbReference>
<dbReference type="GO" id="GO:0004497">
    <property type="term" value="F:monooxygenase activity"/>
    <property type="evidence" value="ECO:0007669"/>
    <property type="project" value="UniProtKB-KW"/>
</dbReference>
<evidence type="ECO:0000259" key="8">
    <source>
        <dbReference type="Pfam" id="PF00296"/>
    </source>
</evidence>
<feature type="binding site" evidence="6">
    <location>
        <position position="57"/>
    </location>
    <ligand>
        <name>FMN</name>
        <dbReference type="ChEBI" id="CHEBI:58210"/>
    </ligand>
</feature>
<dbReference type="CDD" id="cd01095">
    <property type="entry name" value="Nitrilotriacetate_monoxgenase"/>
    <property type="match status" value="1"/>
</dbReference>
<dbReference type="SUPFAM" id="SSF51679">
    <property type="entry name" value="Bacterial luciferase-like"/>
    <property type="match status" value="1"/>
</dbReference>
<comment type="similarity">
    <text evidence="5">Belongs to the NtaA/SnaA/DszA monooxygenase family.</text>
</comment>
<evidence type="ECO:0000313" key="9">
    <source>
        <dbReference type="EMBL" id="MBM9468519.1"/>
    </source>
</evidence>
<evidence type="ECO:0000256" key="5">
    <source>
        <dbReference type="ARBA" id="ARBA00033748"/>
    </source>
</evidence>
<evidence type="ECO:0000256" key="7">
    <source>
        <dbReference type="SAM" id="MobiDB-lite"/>
    </source>
</evidence>
<name>A0A939C2Q1_9ACTN</name>
<gene>
    <name evidence="9" type="ORF">JL106_14640</name>
</gene>
<accession>A0A939C2Q1</accession>
<organism evidence="9 10">
    <name type="scientific">Nakamurella leprariae</name>
    <dbReference type="NCBI Taxonomy" id="2803911"/>
    <lineage>
        <taxon>Bacteria</taxon>
        <taxon>Bacillati</taxon>
        <taxon>Actinomycetota</taxon>
        <taxon>Actinomycetes</taxon>
        <taxon>Nakamurellales</taxon>
        <taxon>Nakamurellaceae</taxon>
        <taxon>Nakamurella</taxon>
    </lineage>
</organism>
<comment type="caution">
    <text evidence="9">The sequence shown here is derived from an EMBL/GenBank/DDBJ whole genome shotgun (WGS) entry which is preliminary data.</text>
</comment>
<feature type="binding site" evidence="6">
    <location>
        <position position="228"/>
    </location>
    <ligand>
        <name>FMN</name>
        <dbReference type="ChEBI" id="CHEBI:58210"/>
    </ligand>
</feature>
<protein>
    <submittedName>
        <fullName evidence="9">LLM class flavin-dependent oxidoreductase</fullName>
    </submittedName>
</protein>
<feature type="domain" description="Luciferase-like" evidence="8">
    <location>
        <begin position="34"/>
        <end position="387"/>
    </location>
</feature>
<evidence type="ECO:0000256" key="1">
    <source>
        <dbReference type="ARBA" id="ARBA00022630"/>
    </source>
</evidence>
<dbReference type="Gene3D" id="3.20.20.30">
    <property type="entry name" value="Luciferase-like domain"/>
    <property type="match status" value="1"/>
</dbReference>
<dbReference type="RefSeq" id="WP_205261475.1">
    <property type="nucleotide sequence ID" value="NZ_JAERWK010000019.1"/>
</dbReference>
<evidence type="ECO:0000313" key="10">
    <source>
        <dbReference type="Proteomes" id="UP000663792"/>
    </source>
</evidence>
<dbReference type="PANTHER" id="PTHR30011:SF16">
    <property type="entry name" value="C2H2 FINGER DOMAIN TRANSCRIPTION FACTOR (EUROFUNG)-RELATED"/>
    <property type="match status" value="1"/>
</dbReference>
<evidence type="ECO:0000256" key="6">
    <source>
        <dbReference type="PIRSR" id="PIRSR000337-1"/>
    </source>
</evidence>
<dbReference type="PIRSF" id="PIRSF000337">
    <property type="entry name" value="NTA_MOA"/>
    <property type="match status" value="1"/>
</dbReference>
<dbReference type="NCBIfam" id="TIGR03860">
    <property type="entry name" value="FMN_nitrolo"/>
    <property type="match status" value="1"/>
</dbReference>
<sequence>MPSPRRMHLAAFMNAGPQGTVGWRHPDAGDGFLTAAHYADLARLLEDACFDLAFIPDALSVPRSLGGTFDPAVRWGTGTPRLDPMPVISIMAAATRHLGVAATISTGYQEPFNVARSMATLDHLVGGRAGWNVVTSFQDAEAQNFNQDALPPREARYERAEEFLEVTTRLWDSWSDDALVRDKASGVFGRPEDVQALDHVGRYFKVQGPLGVPRTPQGYPVIIQAGASPAGRDFASRWADVIFSSQESLESAVAFATDIRQRAASAGRDPEQVKILTAATTVVGTDRADALARHEAFVQLVEPEAGLSRLAYHVNVDLTQYDLDGPLPPLEEVGVEGHYREVVEFAEREQLSIREIGRWYGARTEGDMIGSASEIADTMEQWMDAGACDGFMIQATHVPAAFQDFAAAVVPELQRRGRLRTQYEGATLRENLGLARPERGEWRHRAASALPTRAATDQEA</sequence>
<dbReference type="AlphaFoldDB" id="A0A939C2Q1"/>
<reference evidence="9" key="1">
    <citation type="submission" date="2021-01" db="EMBL/GenBank/DDBJ databases">
        <title>YIM 132084 draft genome.</title>
        <authorList>
            <person name="An D."/>
        </authorList>
    </citation>
    <scope>NUCLEOTIDE SEQUENCE</scope>
    <source>
        <strain evidence="9">YIM 132084</strain>
    </source>
</reference>
<dbReference type="GO" id="GO:0016705">
    <property type="term" value="F:oxidoreductase activity, acting on paired donors, with incorporation or reduction of molecular oxygen"/>
    <property type="evidence" value="ECO:0007669"/>
    <property type="project" value="InterPro"/>
</dbReference>
<evidence type="ECO:0000256" key="3">
    <source>
        <dbReference type="ARBA" id="ARBA00023002"/>
    </source>
</evidence>
<keyword evidence="1 6" id="KW-0285">Flavoprotein</keyword>
<feature type="binding site" evidence="6">
    <location>
        <position position="157"/>
    </location>
    <ligand>
        <name>FMN</name>
        <dbReference type="ChEBI" id="CHEBI:58210"/>
    </ligand>
</feature>
<dbReference type="InterPro" id="IPR016215">
    <property type="entry name" value="NTA_MOA"/>
</dbReference>
<dbReference type="InterPro" id="IPR051260">
    <property type="entry name" value="Diverse_substr_monoxygenases"/>
</dbReference>
<proteinExistence type="inferred from homology"/>
<keyword evidence="4" id="KW-0503">Monooxygenase</keyword>
<dbReference type="Proteomes" id="UP000663792">
    <property type="component" value="Unassembled WGS sequence"/>
</dbReference>
<keyword evidence="3" id="KW-0560">Oxidoreductase</keyword>
<evidence type="ECO:0000256" key="4">
    <source>
        <dbReference type="ARBA" id="ARBA00023033"/>
    </source>
</evidence>
<dbReference type="Pfam" id="PF00296">
    <property type="entry name" value="Bac_luciferase"/>
    <property type="match status" value="1"/>
</dbReference>
<dbReference type="InterPro" id="IPR036661">
    <property type="entry name" value="Luciferase-like_sf"/>
</dbReference>
<evidence type="ECO:0000256" key="2">
    <source>
        <dbReference type="ARBA" id="ARBA00022643"/>
    </source>
</evidence>